<evidence type="ECO:0000259" key="8">
    <source>
        <dbReference type="PROSITE" id="PS51775"/>
    </source>
</evidence>
<accession>A0A7J6WU13</accession>
<proteinExistence type="predicted"/>
<dbReference type="InterPro" id="IPR039306">
    <property type="entry name" value="MYOB"/>
</dbReference>
<organism evidence="9 10">
    <name type="scientific">Thalictrum thalictroides</name>
    <name type="common">Rue-anemone</name>
    <name type="synonym">Anemone thalictroides</name>
    <dbReference type="NCBI Taxonomy" id="46969"/>
    <lineage>
        <taxon>Eukaryota</taxon>
        <taxon>Viridiplantae</taxon>
        <taxon>Streptophyta</taxon>
        <taxon>Embryophyta</taxon>
        <taxon>Tracheophyta</taxon>
        <taxon>Spermatophyta</taxon>
        <taxon>Magnoliopsida</taxon>
        <taxon>Ranunculales</taxon>
        <taxon>Ranunculaceae</taxon>
        <taxon>Thalictroideae</taxon>
        <taxon>Thalictrum</taxon>
    </lineage>
</organism>
<feature type="coiled-coil region" evidence="5">
    <location>
        <begin position="550"/>
        <end position="651"/>
    </location>
</feature>
<keyword evidence="3 7" id="KW-1133">Transmembrane helix</keyword>
<reference evidence="9 10" key="1">
    <citation type="submission" date="2020-06" db="EMBL/GenBank/DDBJ databases">
        <title>Transcriptomic and genomic resources for Thalictrum thalictroides and T. hernandezii: Facilitating candidate gene discovery in an emerging model plant lineage.</title>
        <authorList>
            <person name="Arias T."/>
            <person name="Riano-Pachon D.M."/>
            <person name="Di Stilio V.S."/>
        </authorList>
    </citation>
    <scope>NUCLEOTIDE SEQUENCE [LARGE SCALE GENOMIC DNA]</scope>
    <source>
        <strain evidence="10">cv. WT478/WT964</strain>
        <tissue evidence="9">Leaves</tissue>
    </source>
</reference>
<keyword evidence="5" id="KW-0175">Coiled coil</keyword>
<feature type="domain" description="GTD-binding" evidence="8">
    <location>
        <begin position="544"/>
        <end position="642"/>
    </location>
</feature>
<evidence type="ECO:0000313" key="9">
    <source>
        <dbReference type="EMBL" id="KAF5200921.1"/>
    </source>
</evidence>
<dbReference type="InterPro" id="IPR007656">
    <property type="entry name" value="GTD-bd"/>
</dbReference>
<evidence type="ECO:0000256" key="7">
    <source>
        <dbReference type="SAM" id="Phobius"/>
    </source>
</evidence>
<evidence type="ECO:0000256" key="6">
    <source>
        <dbReference type="SAM" id="MobiDB-lite"/>
    </source>
</evidence>
<dbReference type="AlphaFoldDB" id="A0A7J6WU13"/>
<evidence type="ECO:0000256" key="5">
    <source>
        <dbReference type="SAM" id="Coils"/>
    </source>
</evidence>
<sequence length="875" mass="98037">MTNMATRTTSLGKRWRTSSGFTAVLTSAFLEWLLIFLLFVNAVFSYLVTKVARICELQEPCLLCSRLDHLLGNETPKFYMDLICGAHKIEISSLVFCRIHNKLADVHGMCEGCLCSFATEKKSNSETYRLLVGQLGTALECSHNQDTLLKDPAVNCSNKRLCSCCNKPWASRLDSHKLVDYKATTSDIAEVDIGLPASVEKNLLHDDGLNCMEKISEEVASSSFNTDSFNPLPHVEYGVLKITSDSESEVALSDDDMSSLLRGRSNLKEEIRSQSVPLDVHVVHPEYFPATLSDDLAQKELIYQVSMSEPSLLIPGGQHYTGETHNLTSSAFASVAGHGLEDLNWHQVEQQTDASLLPELISLQDIPSSSILGEVLVEELAENLNFTGSDVFEPASSTEIQELCKLQNDSMTSTGPDMGTNQVINDRSPPTTNLMDLSDAYKLVLSNTSNQASNLREQFSMKDSSKVSGDLKLWLSQISSGRGLELSLSEISPRMYGQWEDLKISDAPSPIGLHILQKRISLERNMSGFESLDGSIVSEIEGESVVDRLKRQVEYDRKSMNSLYKELEEERNASAVAANQALAMITRLQEEKATLQMEALQYLRMMEEQSEYDVDALQKANILLAEKEEEIENLEAELEISRRRLSSSTMLKMTVENSDVSCIGYNINTPCNTPREPSDGRKRMDKPYAVNGNSAEITKDSFVAFENERSYLSKCLKKLEKRLQLFSNNGVHFPNGGITGKEVNRINYLKQHDWEEVTQGNSQRQKDELPMQKDQFVSSSIQDNSSSLIDDPQVVSEEKYDSDFEGKDKENDLVALENEVSLLNERLQALESDRNFLEHTINSLRTGDGIQFVKEIAHDLQELRRIGIRRDQAIQ</sequence>
<keyword evidence="10" id="KW-1185">Reference proteome</keyword>
<dbReference type="Pfam" id="PF04576">
    <property type="entry name" value="Zein-binding"/>
    <property type="match status" value="1"/>
</dbReference>
<feature type="transmembrane region" description="Helical" evidence="7">
    <location>
        <begin position="21"/>
        <end position="48"/>
    </location>
</feature>
<evidence type="ECO:0000256" key="2">
    <source>
        <dbReference type="ARBA" id="ARBA00022692"/>
    </source>
</evidence>
<evidence type="ECO:0000313" key="10">
    <source>
        <dbReference type="Proteomes" id="UP000554482"/>
    </source>
</evidence>
<evidence type="ECO:0000256" key="3">
    <source>
        <dbReference type="ARBA" id="ARBA00022989"/>
    </source>
</evidence>
<feature type="coiled-coil region" evidence="5">
    <location>
        <begin position="806"/>
        <end position="840"/>
    </location>
</feature>
<keyword evidence="2 7" id="KW-0812">Transmembrane</keyword>
<dbReference type="PROSITE" id="PS51775">
    <property type="entry name" value="GTD_BINDING"/>
    <property type="match status" value="1"/>
</dbReference>
<keyword evidence="4 7" id="KW-0472">Membrane</keyword>
<dbReference type="Proteomes" id="UP000554482">
    <property type="component" value="Unassembled WGS sequence"/>
</dbReference>
<dbReference type="OrthoDB" id="1047602at2759"/>
<gene>
    <name evidence="9" type="ORF">FRX31_009499</name>
</gene>
<comment type="caution">
    <text evidence="9">The sequence shown here is derived from an EMBL/GenBank/DDBJ whole genome shotgun (WGS) entry which is preliminary data.</text>
</comment>
<dbReference type="GO" id="GO:0016020">
    <property type="term" value="C:membrane"/>
    <property type="evidence" value="ECO:0007669"/>
    <property type="project" value="UniProtKB-SubCell"/>
</dbReference>
<dbReference type="EMBL" id="JABWDY010010123">
    <property type="protein sequence ID" value="KAF5200921.1"/>
    <property type="molecule type" value="Genomic_DNA"/>
</dbReference>
<evidence type="ECO:0000256" key="4">
    <source>
        <dbReference type="ARBA" id="ARBA00023136"/>
    </source>
</evidence>
<dbReference type="GO" id="GO:0080115">
    <property type="term" value="F:myosin XI tail binding"/>
    <property type="evidence" value="ECO:0007669"/>
    <property type="project" value="UniProtKB-ARBA"/>
</dbReference>
<protein>
    <submittedName>
        <fullName evidence="9">Myosin-binding protein</fullName>
    </submittedName>
</protein>
<evidence type="ECO:0000256" key="1">
    <source>
        <dbReference type="ARBA" id="ARBA00004167"/>
    </source>
</evidence>
<comment type="subcellular location">
    <subcellularLocation>
        <location evidence="1">Membrane</location>
        <topology evidence="1">Single-pass membrane protein</topology>
    </subcellularLocation>
</comment>
<name>A0A7J6WU13_THATH</name>
<feature type="compositionally biased region" description="Low complexity" evidence="6">
    <location>
        <begin position="778"/>
        <end position="789"/>
    </location>
</feature>
<dbReference type="PANTHER" id="PTHR31448">
    <property type="entry name" value="MYOSIN-BINDING PROTEIN 2"/>
    <property type="match status" value="1"/>
</dbReference>
<feature type="region of interest" description="Disordered" evidence="6">
    <location>
        <begin position="757"/>
        <end position="789"/>
    </location>
</feature>
<dbReference type="PANTHER" id="PTHR31448:SF32">
    <property type="entry name" value="MYOSIN-BINDING PROTEIN 1"/>
    <property type="match status" value="1"/>
</dbReference>